<dbReference type="SUPFAM" id="SSF51735">
    <property type="entry name" value="NAD(P)-binding Rossmann-fold domains"/>
    <property type="match status" value="1"/>
</dbReference>
<reference evidence="4 5" key="1">
    <citation type="submission" date="2024-07" db="EMBL/GenBank/DDBJ databases">
        <title>Section-level genome sequencing and comparative genomics of Aspergillus sections Usti and Cavernicolus.</title>
        <authorList>
            <consortium name="Lawrence Berkeley National Laboratory"/>
            <person name="Nybo J.L."/>
            <person name="Vesth T.C."/>
            <person name="Theobald S."/>
            <person name="Frisvad J.C."/>
            <person name="Larsen T.O."/>
            <person name="Kjaerboelling I."/>
            <person name="Rothschild-Mancinelli K."/>
            <person name="Lyhne E.K."/>
            <person name="Kogle M.E."/>
            <person name="Barry K."/>
            <person name="Clum A."/>
            <person name="Na H."/>
            <person name="Ledsgaard L."/>
            <person name="Lin J."/>
            <person name="Lipzen A."/>
            <person name="Kuo A."/>
            <person name="Riley R."/>
            <person name="Mondo S."/>
            <person name="Labutti K."/>
            <person name="Haridas S."/>
            <person name="Pangalinan J."/>
            <person name="Salamov A.A."/>
            <person name="Simmons B.A."/>
            <person name="Magnuson J.K."/>
            <person name="Chen J."/>
            <person name="Drula E."/>
            <person name="Henrissat B."/>
            <person name="Wiebenga A."/>
            <person name="Lubbers R.J."/>
            <person name="Gomes A.C."/>
            <person name="Makela M.R."/>
            <person name="Stajich J."/>
            <person name="Grigoriev I.V."/>
            <person name="Mortensen U.H."/>
            <person name="De Vries R.P."/>
            <person name="Baker S.E."/>
            <person name="Andersen M.R."/>
        </authorList>
    </citation>
    <scope>NUCLEOTIDE SEQUENCE [LARGE SCALE GENOMIC DNA]</scope>
    <source>
        <strain evidence="4 5">CBS 588.65</strain>
    </source>
</reference>
<feature type="domain" description="Gfo/Idh/MocA-like oxidoreductase N-terminal" evidence="2">
    <location>
        <begin position="18"/>
        <end position="122"/>
    </location>
</feature>
<dbReference type="Proteomes" id="UP001610334">
    <property type="component" value="Unassembled WGS sequence"/>
</dbReference>
<sequence length="367" mass="41146">MECNVILLGTSHPHIFHRYTYLQERSSSIKLLGYYDHDAQVAERMQKHACCQQYTDLAELLNLPYDIALIHGRDIENPDYIRHAINSGAKGIFVEKPGAAQPREFYPLVPEIRKRGIVFEVGWELHYLETMEFARRIVRSSLLGPVTEARFHGGCPGGAGDEPWQSDKGSIGGFFYSLGGHVVESVVDLFGLPRHVVSSVRKLPVRAPHQGFSWVPDLFCGRQLNPEKTVGKLTHEDIASAILEYDDFNIHLDFTAWEPSPYLKDWTIDIYGVGGSLHLNLDGPGSDLALKDPVADWKAGCNILFTGGYREGEILAAAFNKQMDSFFDRVQAGLMDGDCCNDTIAVKLLKLYDALYESAQIRNWISL</sequence>
<dbReference type="InterPro" id="IPR051450">
    <property type="entry name" value="Gfo/Idh/MocA_Oxidoreductases"/>
</dbReference>
<proteinExistence type="inferred from homology"/>
<dbReference type="InterPro" id="IPR036291">
    <property type="entry name" value="NAD(P)-bd_dom_sf"/>
</dbReference>
<name>A0ABR4HXU0_9EURO</name>
<dbReference type="PANTHER" id="PTHR43377">
    <property type="entry name" value="BILIVERDIN REDUCTASE A"/>
    <property type="match status" value="1"/>
</dbReference>
<dbReference type="EMBL" id="JBFXLT010000007">
    <property type="protein sequence ID" value="KAL2820306.1"/>
    <property type="molecule type" value="Genomic_DNA"/>
</dbReference>
<evidence type="ECO:0000313" key="5">
    <source>
        <dbReference type="Proteomes" id="UP001610334"/>
    </source>
</evidence>
<evidence type="ECO:0000259" key="3">
    <source>
        <dbReference type="Pfam" id="PF22725"/>
    </source>
</evidence>
<evidence type="ECO:0000256" key="1">
    <source>
        <dbReference type="ARBA" id="ARBA00010928"/>
    </source>
</evidence>
<dbReference type="Gene3D" id="3.40.50.720">
    <property type="entry name" value="NAD(P)-binding Rossmann-like Domain"/>
    <property type="match status" value="1"/>
</dbReference>
<gene>
    <name evidence="4" type="ORF">BJX63DRAFT_428140</name>
</gene>
<evidence type="ECO:0000259" key="2">
    <source>
        <dbReference type="Pfam" id="PF01408"/>
    </source>
</evidence>
<feature type="domain" description="GFO/IDH/MocA-like oxidoreductase" evidence="3">
    <location>
        <begin position="134"/>
        <end position="277"/>
    </location>
</feature>
<evidence type="ECO:0000313" key="4">
    <source>
        <dbReference type="EMBL" id="KAL2820306.1"/>
    </source>
</evidence>
<dbReference type="Pfam" id="PF22725">
    <property type="entry name" value="GFO_IDH_MocA_C3"/>
    <property type="match status" value="1"/>
</dbReference>
<comment type="caution">
    <text evidence="4">The sequence shown here is derived from an EMBL/GenBank/DDBJ whole genome shotgun (WGS) entry which is preliminary data.</text>
</comment>
<protein>
    <submittedName>
        <fullName evidence="4">Uncharacterized protein</fullName>
    </submittedName>
</protein>
<dbReference type="InterPro" id="IPR000683">
    <property type="entry name" value="Gfo/Idh/MocA-like_OxRdtase_N"/>
</dbReference>
<comment type="similarity">
    <text evidence="1">Belongs to the Gfo/Idh/MocA family.</text>
</comment>
<keyword evidence="5" id="KW-1185">Reference proteome</keyword>
<dbReference type="Gene3D" id="3.30.360.10">
    <property type="entry name" value="Dihydrodipicolinate Reductase, domain 2"/>
    <property type="match status" value="1"/>
</dbReference>
<dbReference type="InterPro" id="IPR055170">
    <property type="entry name" value="GFO_IDH_MocA-like_dom"/>
</dbReference>
<organism evidence="4 5">
    <name type="scientific">Aspergillus granulosus</name>
    <dbReference type="NCBI Taxonomy" id="176169"/>
    <lineage>
        <taxon>Eukaryota</taxon>
        <taxon>Fungi</taxon>
        <taxon>Dikarya</taxon>
        <taxon>Ascomycota</taxon>
        <taxon>Pezizomycotina</taxon>
        <taxon>Eurotiomycetes</taxon>
        <taxon>Eurotiomycetidae</taxon>
        <taxon>Eurotiales</taxon>
        <taxon>Aspergillaceae</taxon>
        <taxon>Aspergillus</taxon>
        <taxon>Aspergillus subgen. Nidulantes</taxon>
    </lineage>
</organism>
<dbReference type="SUPFAM" id="SSF55347">
    <property type="entry name" value="Glyceraldehyde-3-phosphate dehydrogenase-like, C-terminal domain"/>
    <property type="match status" value="1"/>
</dbReference>
<accession>A0ABR4HXU0</accession>
<dbReference type="PANTHER" id="PTHR43377:SF1">
    <property type="entry name" value="BILIVERDIN REDUCTASE A"/>
    <property type="match status" value="1"/>
</dbReference>
<dbReference type="Pfam" id="PF01408">
    <property type="entry name" value="GFO_IDH_MocA"/>
    <property type="match status" value="1"/>
</dbReference>